<evidence type="ECO:0000313" key="4">
    <source>
        <dbReference type="Proteomes" id="UP000541583"/>
    </source>
</evidence>
<keyword evidence="1" id="KW-0472">Membrane</keyword>
<reference evidence="4 5" key="1">
    <citation type="submission" date="2020-08" db="EMBL/GenBank/DDBJ databases">
        <title>Genomic Encyclopedia of Type Strains, Phase IV (KMG-V): Genome sequencing to study the core and pangenomes of soil and plant-associated prokaryotes.</title>
        <authorList>
            <person name="Whitman W."/>
        </authorList>
    </citation>
    <scope>NUCLEOTIDE SEQUENCE [LARGE SCALE GENOMIC DNA]</scope>
    <source>
        <strain evidence="2 4">ANJLi2</strain>
        <strain evidence="3 5">MP601</strain>
    </source>
</reference>
<proteinExistence type="predicted"/>
<dbReference type="STRING" id="354630.SAMN05421821_117147"/>
<evidence type="ECO:0000256" key="1">
    <source>
        <dbReference type="SAM" id="Phobius"/>
    </source>
</evidence>
<feature type="transmembrane region" description="Helical" evidence="1">
    <location>
        <begin position="48"/>
        <end position="67"/>
    </location>
</feature>
<keyword evidence="1" id="KW-1133">Transmembrane helix</keyword>
<dbReference type="EMBL" id="JACHCB010000017">
    <property type="protein sequence ID" value="MBB6112198.1"/>
    <property type="molecule type" value="Genomic_DNA"/>
</dbReference>
<comment type="caution">
    <text evidence="3">The sequence shown here is derived from an EMBL/GenBank/DDBJ whole genome shotgun (WGS) entry which is preliminary data.</text>
</comment>
<organism evidence="3 5">
    <name type="scientific">Mucilaginibacter lappiensis</name>
    <dbReference type="NCBI Taxonomy" id="354630"/>
    <lineage>
        <taxon>Bacteria</taxon>
        <taxon>Pseudomonadati</taxon>
        <taxon>Bacteroidota</taxon>
        <taxon>Sphingobacteriia</taxon>
        <taxon>Sphingobacteriales</taxon>
        <taxon>Sphingobacteriaceae</taxon>
        <taxon>Mucilaginibacter</taxon>
    </lineage>
</organism>
<dbReference type="Proteomes" id="UP000548326">
    <property type="component" value="Unassembled WGS sequence"/>
</dbReference>
<evidence type="ECO:0000313" key="2">
    <source>
        <dbReference type="EMBL" id="MBB6112198.1"/>
    </source>
</evidence>
<dbReference type="EMBL" id="JACHCA010000008">
    <property type="protein sequence ID" value="MBB6129025.1"/>
    <property type="molecule type" value="Genomic_DNA"/>
</dbReference>
<evidence type="ECO:0008006" key="6">
    <source>
        <dbReference type="Google" id="ProtNLM"/>
    </source>
</evidence>
<evidence type="ECO:0000313" key="3">
    <source>
        <dbReference type="EMBL" id="MBB6129025.1"/>
    </source>
</evidence>
<evidence type="ECO:0000313" key="5">
    <source>
        <dbReference type="Proteomes" id="UP000548326"/>
    </source>
</evidence>
<feature type="transmembrane region" description="Helical" evidence="1">
    <location>
        <begin position="97"/>
        <end position="114"/>
    </location>
</feature>
<dbReference type="Proteomes" id="UP000541583">
    <property type="component" value="Unassembled WGS sequence"/>
</dbReference>
<protein>
    <recommendedName>
        <fullName evidence="6">DoxX protein</fullName>
    </recommendedName>
</protein>
<dbReference type="RefSeq" id="WP_076377596.1">
    <property type="nucleotide sequence ID" value="NZ_FTMG01000017.1"/>
</dbReference>
<name>A0A1N7FFE5_9SPHI</name>
<keyword evidence="1" id="KW-0812">Transmembrane</keyword>
<dbReference type="AlphaFoldDB" id="A0A1N7FFE5"/>
<accession>A0A1N7FFE5</accession>
<sequence length="128" mass="14592">MKIAVIIGRSLLGLIYVLFGLSFFFHFIKIPAMPLAGREFQGALLKSGYFFQFLKITEITCGAFLLINRYTAFFLVIISPVTLNIFLFHVFLSPPGLTFVIMMLAINLFLGYAYRKYYHSVFTSVPLV</sequence>
<feature type="transmembrane region" description="Helical" evidence="1">
    <location>
        <begin position="7"/>
        <end position="28"/>
    </location>
</feature>
<gene>
    <name evidence="3" type="ORF">HDF22_003150</name>
    <name evidence="2" type="ORF">HDF23_004973</name>
</gene>
<keyword evidence="4" id="KW-1185">Reference proteome</keyword>
<feature type="transmembrane region" description="Helical" evidence="1">
    <location>
        <begin position="72"/>
        <end position="91"/>
    </location>
</feature>